<protein>
    <recommendedName>
        <fullName evidence="4">DUF2213 domain-containing protein</fullName>
    </recommendedName>
</protein>
<dbReference type="Pfam" id="PF09979">
    <property type="entry name" value="DUF2213"/>
    <property type="match status" value="1"/>
</dbReference>
<evidence type="ECO:0000313" key="3">
    <source>
        <dbReference type="Proteomes" id="UP000064912"/>
    </source>
</evidence>
<organism evidence="2 3">
    <name type="scientific">Rhodovulum sulfidophilum</name>
    <name type="common">Rhodobacter sulfidophilus</name>
    <dbReference type="NCBI Taxonomy" id="35806"/>
    <lineage>
        <taxon>Bacteria</taxon>
        <taxon>Pseudomonadati</taxon>
        <taxon>Pseudomonadota</taxon>
        <taxon>Alphaproteobacteria</taxon>
        <taxon>Rhodobacterales</taxon>
        <taxon>Paracoccaceae</taxon>
        <taxon>Rhodovulum</taxon>
    </lineage>
</organism>
<name>A0A0D6B8A2_RHOSU</name>
<evidence type="ECO:0000313" key="1">
    <source>
        <dbReference type="EMBL" id="BAQ67214.1"/>
    </source>
</evidence>
<dbReference type="KEGG" id="rsu:NHU_00042"/>
<dbReference type="PATRIC" id="fig|35806.4.peg.42"/>
<accession>A0A0D6B8A2</accession>
<dbReference type="Proteomes" id="UP000064912">
    <property type="component" value="Chromosome"/>
</dbReference>
<evidence type="ECO:0008006" key="4">
    <source>
        <dbReference type="Google" id="ProtNLM"/>
    </source>
</evidence>
<evidence type="ECO:0000313" key="2">
    <source>
        <dbReference type="EMBL" id="BAQ71246.1"/>
    </source>
</evidence>
<dbReference type="EMBL" id="AP014800">
    <property type="protein sequence ID" value="BAQ67214.1"/>
    <property type="molecule type" value="Genomic_DNA"/>
</dbReference>
<reference evidence="2 3" key="1">
    <citation type="submission" date="2015-02" db="EMBL/GenBank/DDBJ databases">
        <title>Genome sequene of Rhodovulum sulfidophilum DSM 2351.</title>
        <authorList>
            <person name="Nagao N."/>
        </authorList>
    </citation>
    <scope>NUCLEOTIDE SEQUENCE [LARGE SCALE GENOMIC DNA]</scope>
    <source>
        <strain evidence="2 3">DSM 2351</strain>
    </source>
</reference>
<proteinExistence type="predicted"/>
<sequence>MSLHRITANFSPAGGIRHEQFEGRDHLVVPVVMICEGVLNGALVPLAEFSRFPEAWNGRPVPVLHPEEQGQAISANRPDVIECNTIGTVFNARTEGAKLKAELWLDTEKACRLGFCDLMKRLETGECIEVSTGYFADDDPQAGEFNGRPYSMIHRNIRPDHLALLPGQIGACSIADGCGTRTNSKKGPLAMKVNEAWAVVGKALGLNTNCQCEDKGMDISKQAEALVKANALDAKQLAAIQGMSPEDRAVMAAFVEALGKSTAAPDAMEGDDPAADAPADDTPAPFADKAAKPATNGRIAVNAADLNKLIANGVQEHLRRHDVAARLKANAANKLTGAQIAAMPVEQLEAVEQMIRPADYSGQGGFAANSDAIETNVNPLTPRGVLGGKKKEA</sequence>
<dbReference type="AlphaFoldDB" id="A0A0D6B8A2"/>
<gene>
    <name evidence="1" type="ORF">NHU_00042</name>
    <name evidence="2" type="ORF">NHU_04124</name>
</gene>
<dbReference type="EMBL" id="AP014800">
    <property type="protein sequence ID" value="BAQ71246.1"/>
    <property type="molecule type" value="Genomic_DNA"/>
</dbReference>
<dbReference type="KEGG" id="rsu:NHU_04124"/>
<dbReference type="InterPro" id="IPR016913">
    <property type="entry name" value="UCP029215"/>
</dbReference>